<gene>
    <name evidence="9" type="ORF">g.100606</name>
</gene>
<feature type="compositionally biased region" description="Polar residues" evidence="7">
    <location>
        <begin position="9"/>
        <end position="22"/>
    </location>
</feature>
<dbReference type="InterPro" id="IPR013216">
    <property type="entry name" value="Methyltransf_11"/>
</dbReference>
<dbReference type="PROSITE" id="PS51581">
    <property type="entry name" value="SAM_GTMT"/>
    <property type="match status" value="1"/>
</dbReference>
<dbReference type="SUPFAM" id="SSF53335">
    <property type="entry name" value="S-adenosyl-L-methionine-dependent methyltransferases"/>
    <property type="match status" value="1"/>
</dbReference>
<comment type="pathway">
    <text evidence="1">Alkaloid biosynthesis.</text>
</comment>
<keyword evidence="4 6" id="KW-0808">Transferase</keyword>
<accession>A0A1D1ZZA2</accession>
<evidence type="ECO:0000256" key="1">
    <source>
        <dbReference type="ARBA" id="ARBA00004913"/>
    </source>
</evidence>
<evidence type="ECO:0000256" key="3">
    <source>
        <dbReference type="ARBA" id="ARBA00022603"/>
    </source>
</evidence>
<feature type="region of interest" description="Disordered" evidence="7">
    <location>
        <begin position="36"/>
        <end position="57"/>
    </location>
</feature>
<name>A0A1D1ZZA2_AUXPR</name>
<reference evidence="9" key="1">
    <citation type="submission" date="2015-08" db="EMBL/GenBank/DDBJ databases">
        <authorList>
            <person name="Babu N.S."/>
            <person name="Beckwith C.J."/>
            <person name="Beseler K.G."/>
            <person name="Brison A."/>
            <person name="Carone J.V."/>
            <person name="Caskin T.P."/>
            <person name="Diamond M."/>
            <person name="Durham M.E."/>
            <person name="Foxe J.M."/>
            <person name="Go M."/>
            <person name="Henderson B.A."/>
            <person name="Jones I.B."/>
            <person name="McGettigan J.A."/>
            <person name="Micheletti S.J."/>
            <person name="Nasrallah M.E."/>
            <person name="Ortiz D."/>
            <person name="Piller C.R."/>
            <person name="Privatt S.R."/>
            <person name="Schneider S.L."/>
            <person name="Sharp S."/>
            <person name="Smith T.C."/>
            <person name="Stanton J.D."/>
            <person name="Ullery H.E."/>
            <person name="Wilson R.J."/>
            <person name="Serrano M.G."/>
            <person name="Buck G."/>
            <person name="Lee V."/>
            <person name="Wang Y."/>
            <person name="Carvalho R."/>
            <person name="Voegtly L."/>
            <person name="Shi R."/>
            <person name="Duckworth R."/>
            <person name="Johnson A."/>
            <person name="Loviza R."/>
            <person name="Walstead R."/>
            <person name="Shah Z."/>
            <person name="Kiflezghi M."/>
            <person name="Wade K."/>
            <person name="Ball S.L."/>
            <person name="Bradley K.W."/>
            <person name="Asai D.J."/>
            <person name="Bowman C.A."/>
            <person name="Russell D.A."/>
            <person name="Pope W.H."/>
            <person name="Jacobs-Sera D."/>
            <person name="Hendrix R.W."/>
            <person name="Hatfull G.F."/>
        </authorList>
    </citation>
    <scope>NUCLEOTIDE SEQUENCE</scope>
</reference>
<feature type="region of interest" description="SAM motif II" evidence="6">
    <location>
        <begin position="238"/>
        <end position="246"/>
    </location>
</feature>
<feature type="region of interest" description="SAM motif III" evidence="6">
    <location>
        <begin position="265"/>
        <end position="274"/>
    </location>
</feature>
<dbReference type="InterPro" id="IPR050447">
    <property type="entry name" value="Erg6_SMT_methyltransf"/>
</dbReference>
<dbReference type="GO" id="GO:0032259">
    <property type="term" value="P:methylation"/>
    <property type="evidence" value="ECO:0007669"/>
    <property type="project" value="UniProtKB-UniRule"/>
</dbReference>
<sequence length="397" mass="43835">MQALPVAHTTPSARAVTSQWSTAPRRASAVTCRVTGSEQHSVSHMERSSKRSSDRVPFAAVTPTARAGPVLLGTEVPTPLVAAVALGGAALGLRAIKKVFDTPSRTYDGQNVGKEYDAWTREGILEHYWGEHIHLGYYTEEEQAAGYKKKDFIQAKHDFVDRMIQFAGVSNPGSILDVGCGIGGTTRMLASRFPGAKVAGITLSPNQVARGTALAAEKGLANCEFKVMDALKMDYPDNSFDVVWACESGEHMPDKGAYVREMVRVLKPGGTLVIATWCQREVTPANPFTASDKERLQFLYDEWAHPYFISKEEYGRLVQGTGVMEAAHLEDWAKYTLPSWRHSIWVGVYDPWIVVSKPHLWYKCARDGVTLERFHRAFVDGLVQYGMIRAVKKKAAA</sequence>
<proteinExistence type="inferred from homology"/>
<dbReference type="PANTHER" id="PTHR44068:SF11">
    <property type="entry name" value="GERANYL DIPHOSPHATE 2-C-METHYLTRANSFERASE"/>
    <property type="match status" value="1"/>
</dbReference>
<dbReference type="InterPro" id="IPR025774">
    <property type="entry name" value="PiNMT-like"/>
</dbReference>
<dbReference type="GO" id="GO:0008757">
    <property type="term" value="F:S-adenosylmethionine-dependent methyltransferase activity"/>
    <property type="evidence" value="ECO:0007669"/>
    <property type="project" value="InterPro"/>
</dbReference>
<evidence type="ECO:0000313" key="9">
    <source>
        <dbReference type="EMBL" id="JAT72181.1"/>
    </source>
</evidence>
<evidence type="ECO:0000256" key="4">
    <source>
        <dbReference type="ARBA" id="ARBA00022679"/>
    </source>
</evidence>
<protein>
    <recommendedName>
        <fullName evidence="8">Methyltransferase type 11 domain-containing protein</fullName>
    </recommendedName>
</protein>
<evidence type="ECO:0000256" key="6">
    <source>
        <dbReference type="PROSITE-ProRule" id="PRU00914"/>
    </source>
</evidence>
<dbReference type="InterPro" id="IPR029063">
    <property type="entry name" value="SAM-dependent_MTases_sf"/>
</dbReference>
<dbReference type="FunFam" id="3.40.50.150:FF:000669">
    <property type="entry name" value="Cyanobacterial-type MPBQ/MSBQ methyltransferase"/>
    <property type="match status" value="1"/>
</dbReference>
<keyword evidence="3 6" id="KW-0489">Methyltransferase</keyword>
<evidence type="ECO:0000259" key="8">
    <source>
        <dbReference type="Pfam" id="PF08241"/>
    </source>
</evidence>
<dbReference type="CDD" id="cd02440">
    <property type="entry name" value="AdoMet_MTases"/>
    <property type="match status" value="1"/>
</dbReference>
<dbReference type="AlphaFoldDB" id="A0A1D1ZZA2"/>
<dbReference type="GO" id="GO:0009820">
    <property type="term" value="P:alkaloid metabolic process"/>
    <property type="evidence" value="ECO:0007669"/>
    <property type="project" value="UniProtKB-KW"/>
</dbReference>
<organism evidence="9">
    <name type="scientific">Auxenochlorella protothecoides</name>
    <name type="common">Green microalga</name>
    <name type="synonym">Chlorella protothecoides</name>
    <dbReference type="NCBI Taxonomy" id="3075"/>
    <lineage>
        <taxon>Eukaryota</taxon>
        <taxon>Viridiplantae</taxon>
        <taxon>Chlorophyta</taxon>
        <taxon>core chlorophytes</taxon>
        <taxon>Trebouxiophyceae</taxon>
        <taxon>Chlorellales</taxon>
        <taxon>Chlorellaceae</taxon>
        <taxon>Auxenochlorella</taxon>
    </lineage>
</organism>
<feature type="compositionally biased region" description="Basic and acidic residues" evidence="7">
    <location>
        <begin position="41"/>
        <end position="54"/>
    </location>
</feature>
<dbReference type="Pfam" id="PF08241">
    <property type="entry name" value="Methyltransf_11"/>
    <property type="match status" value="1"/>
</dbReference>
<keyword evidence="2" id="KW-0017">Alkaloid metabolism</keyword>
<dbReference type="PANTHER" id="PTHR44068">
    <property type="entry name" value="ZGC:194242"/>
    <property type="match status" value="1"/>
</dbReference>
<feature type="region of interest" description="Disordered" evidence="7">
    <location>
        <begin position="1"/>
        <end position="22"/>
    </location>
</feature>
<evidence type="ECO:0000256" key="7">
    <source>
        <dbReference type="SAM" id="MobiDB-lite"/>
    </source>
</evidence>
<feature type="region of interest" description="SAM motif I" evidence="6">
    <location>
        <begin position="175"/>
        <end position="184"/>
    </location>
</feature>
<evidence type="ECO:0000256" key="5">
    <source>
        <dbReference type="ARBA" id="ARBA00022691"/>
    </source>
</evidence>
<feature type="domain" description="Methyltransferase type 11" evidence="8">
    <location>
        <begin position="176"/>
        <end position="274"/>
    </location>
</feature>
<dbReference type="EMBL" id="GDKF01006441">
    <property type="protein sequence ID" value="JAT72181.1"/>
    <property type="molecule type" value="Transcribed_RNA"/>
</dbReference>
<dbReference type="Gene3D" id="3.40.50.150">
    <property type="entry name" value="Vaccinia Virus protein VP39"/>
    <property type="match status" value="1"/>
</dbReference>
<keyword evidence="5 6" id="KW-0949">S-adenosyl-L-methionine</keyword>
<comment type="similarity">
    <text evidence="6">Belongs to the class I-like SAM-binding methyltransferase superfamily. gTMT family.</text>
</comment>
<evidence type="ECO:0000256" key="2">
    <source>
        <dbReference type="ARBA" id="ARBA00022589"/>
    </source>
</evidence>